<protein>
    <submittedName>
        <fullName evidence="1">U3 small nucleolar RNA-associated protein 7</fullName>
    </submittedName>
</protein>
<gene>
    <name evidence="1" type="primary">utp7</name>
    <name evidence="1" type="ORF">EV182_001458</name>
</gene>
<dbReference type="EMBL" id="JAMZIH010005354">
    <property type="protein sequence ID" value="KAJ1675342.1"/>
    <property type="molecule type" value="Genomic_DNA"/>
</dbReference>
<organism evidence="1 2">
    <name type="scientific">Spiromyces aspiralis</name>
    <dbReference type="NCBI Taxonomy" id="68401"/>
    <lineage>
        <taxon>Eukaryota</taxon>
        <taxon>Fungi</taxon>
        <taxon>Fungi incertae sedis</taxon>
        <taxon>Zoopagomycota</taxon>
        <taxon>Kickxellomycotina</taxon>
        <taxon>Kickxellomycetes</taxon>
        <taxon>Kickxellales</taxon>
        <taxon>Kickxellaceae</taxon>
        <taxon>Spiromyces</taxon>
    </lineage>
</organism>
<reference evidence="1" key="1">
    <citation type="submission" date="2022-06" db="EMBL/GenBank/DDBJ databases">
        <title>Phylogenomic reconstructions and comparative analyses of Kickxellomycotina fungi.</title>
        <authorList>
            <person name="Reynolds N.K."/>
            <person name="Stajich J.E."/>
            <person name="Barry K."/>
            <person name="Grigoriev I.V."/>
            <person name="Crous P."/>
            <person name="Smith M.E."/>
        </authorList>
    </citation>
    <scope>NUCLEOTIDE SEQUENCE</scope>
    <source>
        <strain evidence="1">RSA 2271</strain>
    </source>
</reference>
<evidence type="ECO:0000313" key="2">
    <source>
        <dbReference type="Proteomes" id="UP001145114"/>
    </source>
</evidence>
<evidence type="ECO:0000313" key="1">
    <source>
        <dbReference type="EMBL" id="KAJ1675342.1"/>
    </source>
</evidence>
<keyword evidence="2" id="KW-1185">Reference proteome</keyword>
<dbReference type="Proteomes" id="UP001145114">
    <property type="component" value="Unassembled WGS sequence"/>
</dbReference>
<accession>A0ACC1HJD9</accession>
<name>A0ACC1HJD9_9FUNG</name>
<proteinExistence type="predicted"/>
<sequence>MSKFDPTASLALREAELEGMTIDTSVGGHSENGRHSKGAQRIKNGNSSSNQPKLNRETKKRLPKYQRVQNWKAKITLKHAQNLNESAAVQAARAEMLLTKDAGYLEAEGLEKTFKFRQEAIADHLDINSAQKIFDLSLNKFGPYYIDYTRNGRNMLIGGRKGHIATFDWKNAKLKTEFYVRETVRDIKWLHNESMFAVAQKKYAYIYDHTGAEVHCLKKHVEPSALDFLPYHFLLVSTGSQGILRYQDVSTGQLVSEHRSGLGPCNVLRHNPYNAVEAMGHGNGVVTMWAPSSAQPLVKVLSHKGPVTALAFDRSGTYMATSGLDGQLKVWDVRTYKELHAYYTPTPAHSLDISQLGLLGVGYGPHATIWKDALRSKAQSPYMNHTNPSTTLASLKFVPYDDTLGIGHSGGISSIVVPGAGEPNFDALEANPFETSKQRREMEVHSLLDKIRPDMIMLDPKAIGAVESITREHQIKLNKERMEQLISRKEEEGIKLKNKKRGRNSAASKFLRKRQKNIIDLKKLAALEELDRKRIERERKRKGTDPETESGALAKFYADKRKRS</sequence>
<comment type="caution">
    <text evidence="1">The sequence shown here is derived from an EMBL/GenBank/DDBJ whole genome shotgun (WGS) entry which is preliminary data.</text>
</comment>